<evidence type="ECO:0000256" key="1">
    <source>
        <dbReference type="ARBA" id="ARBA00004123"/>
    </source>
</evidence>
<comment type="subcellular location">
    <subcellularLocation>
        <location evidence="1">Nucleus</location>
    </subcellularLocation>
</comment>
<dbReference type="GO" id="GO:0000776">
    <property type="term" value="C:kinetochore"/>
    <property type="evidence" value="ECO:0007669"/>
    <property type="project" value="TreeGrafter"/>
</dbReference>
<dbReference type="STRING" id="559515.M4C3C4"/>
<keyword evidence="4" id="KW-1185">Reference proteome</keyword>
<dbReference type="EMBL" id="JH598159">
    <property type="status" value="NOT_ANNOTATED_CDS"/>
    <property type="molecule type" value="Genomic_DNA"/>
</dbReference>
<dbReference type="InParanoid" id="M4C3C4"/>
<dbReference type="AlphaFoldDB" id="M4C3C4"/>
<dbReference type="GO" id="GO:0007094">
    <property type="term" value="P:mitotic spindle assembly checkpoint signaling"/>
    <property type="evidence" value="ECO:0007669"/>
    <property type="project" value="TreeGrafter"/>
</dbReference>
<accession>M4C3C4</accession>
<dbReference type="HOGENOM" id="CLU_1630204_0_0_1"/>
<evidence type="ECO:0000313" key="3">
    <source>
        <dbReference type="EnsemblProtists" id="HpaP813591"/>
    </source>
</evidence>
<dbReference type="PANTHER" id="PTHR11842:SF11">
    <property type="entry name" value="MITOTIC SPINDLE ASSEMBLY CHECKPOINT PROTEIN MAD2A"/>
    <property type="match status" value="1"/>
</dbReference>
<dbReference type="GO" id="GO:0005737">
    <property type="term" value="C:cytoplasm"/>
    <property type="evidence" value="ECO:0007669"/>
    <property type="project" value="TreeGrafter"/>
</dbReference>
<dbReference type="InterPro" id="IPR036570">
    <property type="entry name" value="HORMA_dom_sf"/>
</dbReference>
<evidence type="ECO:0000256" key="2">
    <source>
        <dbReference type="ARBA" id="ARBA00023242"/>
    </source>
</evidence>
<dbReference type="PANTHER" id="PTHR11842">
    <property type="entry name" value="MITOTIC SPINDLE ASSEMBLY CHECKPOINT PROTEIN MAD2"/>
    <property type="match status" value="1"/>
</dbReference>
<dbReference type="VEuPathDB" id="FungiDB:HpaG813591"/>
<sequence length="163" mass="19001">MVSSATLATRWDGSRRVMVSSATLVTSILYQRGIYPAESFKQTEKYGLNMLVTDDDKLNDFFTKFLQQLSRSRRAMGVRSSCGEWRNNRQVDCVYGIVVAVHLRPSPRRRSWLRSKQSSGRSQRVCRSYRFWKSNSPTLATLRTRRKCACGRFPQRFTRSTLW</sequence>
<dbReference type="Gene3D" id="3.30.900.10">
    <property type="entry name" value="HORMA domain"/>
    <property type="match status" value="1"/>
</dbReference>
<evidence type="ECO:0000313" key="4">
    <source>
        <dbReference type="Proteomes" id="UP000011713"/>
    </source>
</evidence>
<dbReference type="GO" id="GO:0005654">
    <property type="term" value="C:nucleoplasm"/>
    <property type="evidence" value="ECO:0007669"/>
    <property type="project" value="TreeGrafter"/>
</dbReference>
<dbReference type="Proteomes" id="UP000011713">
    <property type="component" value="Unassembled WGS sequence"/>
</dbReference>
<dbReference type="EnsemblProtists" id="HpaT813591">
    <property type="protein sequence ID" value="HpaP813591"/>
    <property type="gene ID" value="HpaG813591"/>
</dbReference>
<name>M4C3C4_HYAAE</name>
<dbReference type="SUPFAM" id="SSF56019">
    <property type="entry name" value="The spindle assembly checkpoint protein mad2"/>
    <property type="match status" value="1"/>
</dbReference>
<dbReference type="InterPro" id="IPR045091">
    <property type="entry name" value="Mad2-like"/>
</dbReference>
<reference evidence="4" key="1">
    <citation type="journal article" date="2010" name="Science">
        <title>Signatures of adaptation to obligate biotrophy in the Hyaloperonospora arabidopsidis genome.</title>
        <authorList>
            <person name="Baxter L."/>
            <person name="Tripathy S."/>
            <person name="Ishaque N."/>
            <person name="Boot N."/>
            <person name="Cabral A."/>
            <person name="Kemen E."/>
            <person name="Thines M."/>
            <person name="Ah-Fong A."/>
            <person name="Anderson R."/>
            <person name="Badejoko W."/>
            <person name="Bittner-Eddy P."/>
            <person name="Boore J.L."/>
            <person name="Chibucos M.C."/>
            <person name="Coates M."/>
            <person name="Dehal P."/>
            <person name="Delehaunty K."/>
            <person name="Dong S."/>
            <person name="Downton P."/>
            <person name="Dumas B."/>
            <person name="Fabro G."/>
            <person name="Fronick C."/>
            <person name="Fuerstenberg S.I."/>
            <person name="Fulton L."/>
            <person name="Gaulin E."/>
            <person name="Govers F."/>
            <person name="Hughes L."/>
            <person name="Humphray S."/>
            <person name="Jiang R.H."/>
            <person name="Judelson H."/>
            <person name="Kamoun S."/>
            <person name="Kyung K."/>
            <person name="Meijer H."/>
            <person name="Minx P."/>
            <person name="Morris P."/>
            <person name="Nelson J."/>
            <person name="Phuntumart V."/>
            <person name="Qutob D."/>
            <person name="Rehmany A."/>
            <person name="Rougon-Cardoso A."/>
            <person name="Ryden P."/>
            <person name="Torto-Alalibo T."/>
            <person name="Studholme D."/>
            <person name="Wang Y."/>
            <person name="Win J."/>
            <person name="Wood J."/>
            <person name="Clifton S.W."/>
            <person name="Rogers J."/>
            <person name="Van den Ackerveken G."/>
            <person name="Jones J.D."/>
            <person name="McDowell J.M."/>
            <person name="Beynon J."/>
            <person name="Tyler B.M."/>
        </authorList>
    </citation>
    <scope>NUCLEOTIDE SEQUENCE [LARGE SCALE GENOMIC DNA]</scope>
    <source>
        <strain evidence="4">Emoy2</strain>
    </source>
</reference>
<protein>
    <submittedName>
        <fullName evidence="3">Uncharacterized protein</fullName>
    </submittedName>
</protein>
<organism evidence="3 4">
    <name type="scientific">Hyaloperonospora arabidopsidis (strain Emoy2)</name>
    <name type="common">Downy mildew agent</name>
    <name type="synonym">Peronospora arabidopsidis</name>
    <dbReference type="NCBI Taxonomy" id="559515"/>
    <lineage>
        <taxon>Eukaryota</taxon>
        <taxon>Sar</taxon>
        <taxon>Stramenopiles</taxon>
        <taxon>Oomycota</taxon>
        <taxon>Peronosporomycetes</taxon>
        <taxon>Peronosporales</taxon>
        <taxon>Peronosporaceae</taxon>
        <taxon>Hyaloperonospora</taxon>
    </lineage>
</organism>
<keyword evidence="2" id="KW-0539">Nucleus</keyword>
<proteinExistence type="predicted"/>
<reference evidence="3" key="2">
    <citation type="submission" date="2015-06" db="UniProtKB">
        <authorList>
            <consortium name="EnsemblProtists"/>
        </authorList>
    </citation>
    <scope>IDENTIFICATION</scope>
    <source>
        <strain evidence="3">Emoy2</strain>
    </source>
</reference>